<comment type="similarity">
    <text evidence="2">Belongs to the MipA/OmpV family.</text>
</comment>
<feature type="chain" id="PRO_5045248943" evidence="6">
    <location>
        <begin position="19"/>
        <end position="244"/>
    </location>
</feature>
<keyword evidence="5" id="KW-0998">Cell outer membrane</keyword>
<evidence type="ECO:0000256" key="1">
    <source>
        <dbReference type="ARBA" id="ARBA00004442"/>
    </source>
</evidence>
<comment type="subcellular location">
    <subcellularLocation>
        <location evidence="1">Cell outer membrane</location>
    </subcellularLocation>
</comment>
<evidence type="ECO:0000256" key="6">
    <source>
        <dbReference type="SAM" id="SignalP"/>
    </source>
</evidence>
<evidence type="ECO:0000256" key="5">
    <source>
        <dbReference type="ARBA" id="ARBA00023237"/>
    </source>
</evidence>
<dbReference type="PANTHER" id="PTHR38776">
    <property type="entry name" value="MLTA-INTERACTING PROTEIN-RELATED"/>
    <property type="match status" value="1"/>
</dbReference>
<keyword evidence="4" id="KW-0472">Membrane</keyword>
<proteinExistence type="inferred from homology"/>
<sequence length="244" mass="25866">MKFLAVVALVAAAGSASAQDFGLAGRDVSVELGLGAQGRPVYPGSDDTDAAPWLIWQNFQIGTGGNPQGFSFSPSFSSIGERDPSDDDALAGMDQIDRAYELGGKVSYGQGPVTAYGTIRRGFGGHEGVVGELGTTYRTDLSDRVTLWSGVEFGWGSSEYSETYFGVTPAESVTSGYPEYAPGGGFNSAAIKFRARYALNDRTAIMGEVEYGRLIGDAADSPIVEDKYQPALRLGIVRKFSFGF</sequence>
<dbReference type="PANTHER" id="PTHR38776:SF1">
    <property type="entry name" value="MLTA-INTERACTING PROTEIN-RELATED"/>
    <property type="match status" value="1"/>
</dbReference>
<dbReference type="Proteomes" id="UP001320702">
    <property type="component" value="Unassembled WGS sequence"/>
</dbReference>
<evidence type="ECO:0000256" key="3">
    <source>
        <dbReference type="ARBA" id="ARBA00022729"/>
    </source>
</evidence>
<evidence type="ECO:0000313" key="8">
    <source>
        <dbReference type="Proteomes" id="UP001320702"/>
    </source>
</evidence>
<feature type="signal peptide" evidence="6">
    <location>
        <begin position="1"/>
        <end position="18"/>
    </location>
</feature>
<dbReference type="Pfam" id="PF06629">
    <property type="entry name" value="MipA"/>
    <property type="match status" value="1"/>
</dbReference>
<protein>
    <submittedName>
        <fullName evidence="7">MipA/OmpV family protein</fullName>
    </submittedName>
</protein>
<keyword evidence="3 6" id="KW-0732">Signal</keyword>
<evidence type="ECO:0000313" key="7">
    <source>
        <dbReference type="EMBL" id="MCT4332393.1"/>
    </source>
</evidence>
<comment type="caution">
    <text evidence="7">The sequence shown here is derived from an EMBL/GenBank/DDBJ whole genome shotgun (WGS) entry which is preliminary data.</text>
</comment>
<accession>A0ABT2K7A1</accession>
<evidence type="ECO:0000256" key="4">
    <source>
        <dbReference type="ARBA" id="ARBA00023136"/>
    </source>
</evidence>
<keyword evidence="8" id="KW-1185">Reference proteome</keyword>
<gene>
    <name evidence="7" type="ORF">MU516_05880</name>
</gene>
<dbReference type="EMBL" id="JANAVZ010000003">
    <property type="protein sequence ID" value="MCT4332393.1"/>
    <property type="molecule type" value="Genomic_DNA"/>
</dbReference>
<dbReference type="RefSeq" id="WP_260276300.1">
    <property type="nucleotide sequence ID" value="NZ_JANAVZ010000003.1"/>
</dbReference>
<evidence type="ECO:0000256" key="2">
    <source>
        <dbReference type="ARBA" id="ARBA00005722"/>
    </source>
</evidence>
<organism evidence="7 8">
    <name type="scientific">Paracoccus maritimus</name>
    <dbReference type="NCBI Taxonomy" id="2933292"/>
    <lineage>
        <taxon>Bacteria</taxon>
        <taxon>Pseudomonadati</taxon>
        <taxon>Pseudomonadota</taxon>
        <taxon>Alphaproteobacteria</taxon>
        <taxon>Rhodobacterales</taxon>
        <taxon>Paracoccaceae</taxon>
        <taxon>Paracoccus</taxon>
    </lineage>
</organism>
<dbReference type="InterPro" id="IPR010583">
    <property type="entry name" value="MipA"/>
</dbReference>
<reference evidence="7 8" key="1">
    <citation type="submission" date="2022-04" db="EMBL/GenBank/DDBJ databases">
        <title>Paracoccus sp. YLB-12 draft genome sequence.</title>
        <authorList>
            <person name="Yu L."/>
        </authorList>
    </citation>
    <scope>NUCLEOTIDE SEQUENCE [LARGE SCALE GENOMIC DNA]</scope>
    <source>
        <strain evidence="7 8">YLB-12</strain>
    </source>
</reference>
<name>A0ABT2K7A1_9RHOB</name>